<dbReference type="HAMAP" id="MF_01091">
    <property type="entry name" value="F420_mer"/>
    <property type="match status" value="1"/>
</dbReference>
<comment type="caution">
    <text evidence="6">The sequence shown here is derived from an EMBL/GenBank/DDBJ whole genome shotgun (WGS) entry which is preliminary data.</text>
</comment>
<dbReference type="Gene3D" id="3.20.20.30">
    <property type="entry name" value="Luciferase-like domain"/>
    <property type="match status" value="1"/>
</dbReference>
<keyword evidence="3 4" id="KW-0560">Oxidoreductase</keyword>
<dbReference type="CDD" id="cd01097">
    <property type="entry name" value="Tetrahydromethanopterin_reductase"/>
    <property type="match status" value="1"/>
</dbReference>
<dbReference type="InterPro" id="IPR011251">
    <property type="entry name" value="Luciferase-like_dom"/>
</dbReference>
<evidence type="ECO:0000313" key="7">
    <source>
        <dbReference type="Proteomes" id="UP000270581"/>
    </source>
</evidence>
<dbReference type="PANTHER" id="PTHR43244:SF1">
    <property type="entry name" value="5,10-METHYLENETETRAHYDROMETHANOPTERIN REDUCTASE"/>
    <property type="match status" value="1"/>
</dbReference>
<comment type="subcellular location">
    <subcellularLocation>
        <location evidence="4">Cytoplasm</location>
    </subcellularLocation>
</comment>
<dbReference type="Pfam" id="PF00296">
    <property type="entry name" value="Bac_luciferase"/>
    <property type="match status" value="1"/>
</dbReference>
<dbReference type="RefSeq" id="WP_075937899.1">
    <property type="nucleotide sequence ID" value="NZ_BDJH01000002.1"/>
</dbReference>
<keyword evidence="2 4" id="KW-0554">One-carbon metabolism</keyword>
<comment type="function">
    <text evidence="4">Catalyzes the oxidation of methyl-H(4)MPT to methylene-H(4)MPT.</text>
</comment>
<evidence type="ECO:0000313" key="6">
    <source>
        <dbReference type="EMBL" id="RNJ25628.1"/>
    </source>
</evidence>
<evidence type="ECO:0000259" key="5">
    <source>
        <dbReference type="Pfam" id="PF00296"/>
    </source>
</evidence>
<dbReference type="EC" id="1.5.98.2" evidence="4"/>
<evidence type="ECO:0000256" key="3">
    <source>
        <dbReference type="ARBA" id="ARBA00023002"/>
    </source>
</evidence>
<dbReference type="GO" id="GO:0005737">
    <property type="term" value="C:cytoplasm"/>
    <property type="evidence" value="ECO:0007669"/>
    <property type="project" value="UniProtKB-SubCell"/>
</dbReference>
<sequence length="324" mass="33806">MLGIELTPEHPVSRLGDLGARAETAGFDTIFCSSHYNNRDPFVALDRIARRTDTARVGPGVANPYDTHPLTLAGKVATLDESSGGRAVFGIGPGDPSTLRNLGVEREQGLSATIQAFKDAQRVWAGERVSRDGVHTAADAGLNFEPPQGGDIPVYVGGEGPHMCRMAGKHADGLLFNGSHPDDLAWARDRVEEGKSDRPDERGAFELSAYASVSVAEAADAARAAARPPVAFIASGAAPPVLQRHGIDPEVADAIGDAIAAGNFEAAFEQVTEPMVEAFCIAGTPETVAARAEKVLEHADSLVVGSPLGPELETAIDLAGETLS</sequence>
<dbReference type="AlphaFoldDB" id="A0AAJ4UV60"/>
<dbReference type="NCBIfam" id="NF002619">
    <property type="entry name" value="PRK02271.1"/>
    <property type="match status" value="1"/>
</dbReference>
<keyword evidence="1 4" id="KW-0963">Cytoplasm</keyword>
<gene>
    <name evidence="4" type="primary">mer</name>
    <name evidence="6" type="ORF">Nmn1133_02290</name>
</gene>
<organism evidence="6 7">
    <name type="scientific">Halosegnis longus</name>
    <dbReference type="NCBI Taxonomy" id="2216012"/>
    <lineage>
        <taxon>Archaea</taxon>
        <taxon>Methanobacteriati</taxon>
        <taxon>Methanobacteriota</taxon>
        <taxon>Stenosarchaea group</taxon>
        <taxon>Halobacteria</taxon>
        <taxon>Halobacteriales</taxon>
        <taxon>Natronomonadaceae</taxon>
        <taxon>Halosegnis</taxon>
    </lineage>
</organism>
<name>A0AAJ4UV60_9EURY</name>
<dbReference type="InterPro" id="IPR050564">
    <property type="entry name" value="F420-G6PD/mer"/>
</dbReference>
<accession>A0AAJ4UV60</accession>
<evidence type="ECO:0000256" key="4">
    <source>
        <dbReference type="HAMAP-Rule" id="MF_01091"/>
    </source>
</evidence>
<dbReference type="SUPFAM" id="SSF51679">
    <property type="entry name" value="Bacterial luciferase-like"/>
    <property type="match status" value="1"/>
</dbReference>
<dbReference type="InterPro" id="IPR019946">
    <property type="entry name" value="MeH4methanopterin_reductase"/>
</dbReference>
<comment type="similarity">
    <text evidence="4">Belongs to the mer family.</text>
</comment>
<dbReference type="GO" id="GO:0018537">
    <property type="term" value="F:coenzyme F420-dependent N5,N10-methenyltetrahydromethanopterin reductase activity"/>
    <property type="evidence" value="ECO:0007669"/>
    <property type="project" value="UniProtKB-UniRule"/>
</dbReference>
<dbReference type="PANTHER" id="PTHR43244">
    <property type="match status" value="1"/>
</dbReference>
<dbReference type="EMBL" id="RJJC01000001">
    <property type="protein sequence ID" value="RNJ25628.1"/>
    <property type="molecule type" value="Genomic_DNA"/>
</dbReference>
<reference evidence="6 7" key="1">
    <citation type="submission" date="2018-11" db="EMBL/GenBank/DDBJ databases">
        <title>Genome sequences of Natronomonas sp. CBA1133.</title>
        <authorList>
            <person name="Roh S.W."/>
            <person name="Cha I.-T."/>
        </authorList>
    </citation>
    <scope>NUCLEOTIDE SEQUENCE [LARGE SCALE GENOMIC DNA]</scope>
    <source>
        <strain evidence="6 7">CBA1133</strain>
    </source>
</reference>
<keyword evidence="7" id="KW-1185">Reference proteome</keyword>
<evidence type="ECO:0000256" key="2">
    <source>
        <dbReference type="ARBA" id="ARBA00022563"/>
    </source>
</evidence>
<dbReference type="Proteomes" id="UP000270581">
    <property type="component" value="Unassembled WGS sequence"/>
</dbReference>
<comment type="catalytic activity">
    <reaction evidence="4">
        <text>5-methyl-5,6,7,8-tetrahydromethanopterin + oxidized coenzyme F420-(gamma-L-Glu)(n) + H(+) = 5,10-methylenetetrahydromethanopterin + reduced coenzyme F420-(gamma-L-Glu)(n)</text>
        <dbReference type="Rhea" id="RHEA:21144"/>
        <dbReference type="Rhea" id="RHEA-COMP:12939"/>
        <dbReference type="Rhea" id="RHEA-COMP:14378"/>
        <dbReference type="ChEBI" id="CHEBI:15378"/>
        <dbReference type="ChEBI" id="CHEBI:57818"/>
        <dbReference type="ChEBI" id="CHEBI:58116"/>
        <dbReference type="ChEBI" id="CHEBI:133980"/>
        <dbReference type="ChEBI" id="CHEBI:139511"/>
        <dbReference type="EC" id="1.5.98.2"/>
    </reaction>
</comment>
<evidence type="ECO:0000256" key="1">
    <source>
        <dbReference type="ARBA" id="ARBA00022490"/>
    </source>
</evidence>
<proteinExistence type="inferred from homology"/>
<dbReference type="InterPro" id="IPR036661">
    <property type="entry name" value="Luciferase-like_sf"/>
</dbReference>
<feature type="domain" description="Luciferase-like" evidence="5">
    <location>
        <begin position="9"/>
        <end position="294"/>
    </location>
</feature>
<protein>
    <recommendedName>
        <fullName evidence="4">5,10-methylenetetrahydromethanopterin reductase</fullName>
        <ecNumber evidence="4">1.5.98.2</ecNumber>
    </recommendedName>
    <alternativeName>
        <fullName evidence="4">Coenzyme F420-dependent N(5),N(10)-methylenetetrahydromethanopterin reductase</fullName>
    </alternativeName>
    <alternativeName>
        <fullName evidence="4">Methylene-H(4)MPT reductase</fullName>
    </alternativeName>
</protein>
<dbReference type="GO" id="GO:0006730">
    <property type="term" value="P:one-carbon metabolic process"/>
    <property type="evidence" value="ECO:0007669"/>
    <property type="project" value="UniProtKB-UniRule"/>
</dbReference>
<dbReference type="GO" id="GO:0016705">
    <property type="term" value="F:oxidoreductase activity, acting on paired donors, with incorporation or reduction of molecular oxygen"/>
    <property type="evidence" value="ECO:0007669"/>
    <property type="project" value="InterPro"/>
</dbReference>